<accession>A0A9X2WFY3</accession>
<dbReference type="EMBL" id="JAOANI010000015">
    <property type="protein sequence ID" value="MCT7359365.1"/>
    <property type="molecule type" value="Genomic_DNA"/>
</dbReference>
<dbReference type="PANTHER" id="PTHR38040:SF1">
    <property type="entry name" value="UBIQUINONE BIOSYNTHESIS ACCESSORY FACTOR UBIK"/>
    <property type="match status" value="1"/>
</dbReference>
<dbReference type="PANTHER" id="PTHR38040">
    <property type="entry name" value="UBIQUINONE BIOSYNTHESIS ACCESSORY FACTOR UBIK"/>
    <property type="match status" value="1"/>
</dbReference>
<gene>
    <name evidence="2" type="ORF">NYR02_10060</name>
</gene>
<name>A0A9X2WFY3_9GAMM</name>
<reference evidence="2" key="2">
    <citation type="submission" date="2022-08" db="EMBL/GenBank/DDBJ databases">
        <authorList>
            <person name="Dong C."/>
        </authorList>
    </citation>
    <scope>NUCLEOTIDE SEQUENCE</scope>
    <source>
        <strain evidence="2">59MF3M-4</strain>
    </source>
</reference>
<sequence length="82" mass="9406">MMNSEQIRNRIEQLLQQSPLAGLSADVRLMLQSQLQSLLSSANLISREEFEVQAEALRRTQAKLAELEGKLNQLEQQQQQQQ</sequence>
<dbReference type="RefSeq" id="WP_260976228.1">
    <property type="nucleotide sequence ID" value="NZ_JAOANI010000015.1"/>
</dbReference>
<dbReference type="InterPro" id="IPR007475">
    <property type="entry name" value="UbiK"/>
</dbReference>
<keyword evidence="3" id="KW-1185">Reference proteome</keyword>
<protein>
    <submittedName>
        <fullName evidence="2">Accessory factor UbiK family protein</fullName>
    </submittedName>
</protein>
<evidence type="ECO:0000256" key="1">
    <source>
        <dbReference type="SAM" id="Coils"/>
    </source>
</evidence>
<proteinExistence type="predicted"/>
<feature type="coiled-coil region" evidence="1">
    <location>
        <begin position="47"/>
        <end position="77"/>
    </location>
</feature>
<reference evidence="2" key="1">
    <citation type="journal article" date="2022" name="Front. Microbiol.">
        <title>Genome-based taxonomic rearrangement of Oceanobacter-related bacteria including the description of Thalassolituus hydrocarbonoclasticus sp. nov. and Thalassolituus pacificus sp. nov. and emended description of the genus Thalassolituus.</title>
        <authorList>
            <person name="Dong C."/>
            <person name="Wei L."/>
            <person name="Wang J."/>
            <person name="Lai Q."/>
            <person name="Huang Z."/>
            <person name="Shao Z."/>
        </authorList>
    </citation>
    <scope>NUCLEOTIDE SEQUENCE</scope>
    <source>
        <strain evidence="2">59MF3M-4</strain>
    </source>
</reference>
<keyword evidence="1" id="KW-0175">Coiled coil</keyword>
<evidence type="ECO:0000313" key="2">
    <source>
        <dbReference type="EMBL" id="MCT7359365.1"/>
    </source>
</evidence>
<dbReference type="AlphaFoldDB" id="A0A9X2WFY3"/>
<dbReference type="Pfam" id="PF04380">
    <property type="entry name" value="BMFP"/>
    <property type="match status" value="1"/>
</dbReference>
<comment type="caution">
    <text evidence="2">The sequence shown here is derived from an EMBL/GenBank/DDBJ whole genome shotgun (WGS) entry which is preliminary data.</text>
</comment>
<dbReference type="Proteomes" id="UP001147830">
    <property type="component" value="Unassembled WGS sequence"/>
</dbReference>
<evidence type="ECO:0000313" key="3">
    <source>
        <dbReference type="Proteomes" id="UP001147830"/>
    </source>
</evidence>
<organism evidence="2 3">
    <name type="scientific">Thalassolituus pacificus</name>
    <dbReference type="NCBI Taxonomy" id="2975440"/>
    <lineage>
        <taxon>Bacteria</taxon>
        <taxon>Pseudomonadati</taxon>
        <taxon>Pseudomonadota</taxon>
        <taxon>Gammaproteobacteria</taxon>
        <taxon>Oceanospirillales</taxon>
        <taxon>Oceanospirillaceae</taxon>
        <taxon>Thalassolituus</taxon>
    </lineage>
</organism>